<dbReference type="EMBL" id="CAJVPZ010002046">
    <property type="protein sequence ID" value="CAG8505440.1"/>
    <property type="molecule type" value="Genomic_DNA"/>
</dbReference>
<evidence type="ECO:0000313" key="2">
    <source>
        <dbReference type="Proteomes" id="UP000789396"/>
    </source>
</evidence>
<protein>
    <submittedName>
        <fullName evidence="1">20183_t:CDS:1</fullName>
    </submittedName>
</protein>
<gene>
    <name evidence="1" type="ORF">RFULGI_LOCUS2640</name>
</gene>
<reference evidence="1" key="1">
    <citation type="submission" date="2021-06" db="EMBL/GenBank/DDBJ databases">
        <authorList>
            <person name="Kallberg Y."/>
            <person name="Tangrot J."/>
            <person name="Rosling A."/>
        </authorList>
    </citation>
    <scope>NUCLEOTIDE SEQUENCE</scope>
    <source>
        <strain evidence="1">IN212</strain>
    </source>
</reference>
<comment type="caution">
    <text evidence="1">The sequence shown here is derived from an EMBL/GenBank/DDBJ whole genome shotgun (WGS) entry which is preliminary data.</text>
</comment>
<evidence type="ECO:0000313" key="1">
    <source>
        <dbReference type="EMBL" id="CAG8505440.1"/>
    </source>
</evidence>
<dbReference type="InterPro" id="IPR011009">
    <property type="entry name" value="Kinase-like_dom_sf"/>
</dbReference>
<organism evidence="1 2">
    <name type="scientific">Racocetra fulgida</name>
    <dbReference type="NCBI Taxonomy" id="60492"/>
    <lineage>
        <taxon>Eukaryota</taxon>
        <taxon>Fungi</taxon>
        <taxon>Fungi incertae sedis</taxon>
        <taxon>Mucoromycota</taxon>
        <taxon>Glomeromycotina</taxon>
        <taxon>Glomeromycetes</taxon>
        <taxon>Diversisporales</taxon>
        <taxon>Gigasporaceae</taxon>
        <taxon>Racocetra</taxon>
    </lineage>
</organism>
<dbReference type="SUPFAM" id="SSF56112">
    <property type="entry name" value="Protein kinase-like (PK-like)"/>
    <property type="match status" value="1"/>
</dbReference>
<dbReference type="Gene3D" id="3.30.200.20">
    <property type="entry name" value="Phosphorylase Kinase, domain 1"/>
    <property type="match status" value="1"/>
</dbReference>
<keyword evidence="2" id="KW-1185">Reference proteome</keyword>
<dbReference type="OrthoDB" id="339325at2759"/>
<dbReference type="AlphaFoldDB" id="A0A9N9F267"/>
<proteinExistence type="predicted"/>
<sequence length="62" mass="7164">MSELPKSENQEKLIDFSELNILETLDEGAYGQISKAVWRNDIVALKKLKSSREEKHIINEHP</sequence>
<dbReference type="Proteomes" id="UP000789396">
    <property type="component" value="Unassembled WGS sequence"/>
</dbReference>
<name>A0A9N9F267_9GLOM</name>
<accession>A0A9N9F267</accession>